<dbReference type="Proteomes" id="UP000094828">
    <property type="component" value="Unassembled WGS sequence"/>
</dbReference>
<proteinExistence type="predicted"/>
<protein>
    <recommendedName>
        <fullName evidence="3">DUF1573 domain-containing protein</fullName>
    </recommendedName>
</protein>
<keyword evidence="2" id="KW-1185">Reference proteome</keyword>
<evidence type="ECO:0000313" key="1">
    <source>
        <dbReference type="EMBL" id="ODA36817.1"/>
    </source>
</evidence>
<dbReference type="EMBL" id="LYDR01000001">
    <property type="protein sequence ID" value="ODA36817.1"/>
    <property type="molecule type" value="Genomic_DNA"/>
</dbReference>
<sequence length="158" mass="17305">MKMLWLSQMKFGTLLLCLAGIDTAVAICLFWPTTPPVVIQSVLDLGEVVEGTEVQPVLTIRNTTSQPIRCVGADEACGLGCFHAEDLPAVIPPYGELKVTLWFGAPSLNSLRERKAIDDRAENEMTFYFDAKGHARKPVKLTCKVIPKTEPGTTDKNS</sequence>
<organism evidence="1 2">
    <name type="scientific">Planctopirus hydrillae</name>
    <dbReference type="NCBI Taxonomy" id="1841610"/>
    <lineage>
        <taxon>Bacteria</taxon>
        <taxon>Pseudomonadati</taxon>
        <taxon>Planctomycetota</taxon>
        <taxon>Planctomycetia</taxon>
        <taxon>Planctomycetales</taxon>
        <taxon>Planctomycetaceae</taxon>
        <taxon>Planctopirus</taxon>
    </lineage>
</organism>
<reference evidence="1 2" key="1">
    <citation type="submission" date="2016-05" db="EMBL/GenBank/DDBJ databases">
        <title>Genomic and physiological characterization of Planctopirus sp. isolated from fresh water lake.</title>
        <authorList>
            <person name="Subhash Y."/>
            <person name="Ramana C."/>
        </authorList>
    </citation>
    <scope>NUCLEOTIDE SEQUENCE [LARGE SCALE GENOMIC DNA]</scope>
    <source>
        <strain evidence="1 2">JC280</strain>
    </source>
</reference>
<name>A0A1C3ETZ5_9PLAN</name>
<gene>
    <name evidence="1" type="ORF">A6X21_01725</name>
</gene>
<dbReference type="AlphaFoldDB" id="A0A1C3ETZ5"/>
<dbReference type="STRING" id="1841610.A6X21_01725"/>
<comment type="caution">
    <text evidence="1">The sequence shown here is derived from an EMBL/GenBank/DDBJ whole genome shotgun (WGS) entry which is preliminary data.</text>
</comment>
<evidence type="ECO:0008006" key="3">
    <source>
        <dbReference type="Google" id="ProtNLM"/>
    </source>
</evidence>
<accession>A0A1C3ETZ5</accession>
<evidence type="ECO:0000313" key="2">
    <source>
        <dbReference type="Proteomes" id="UP000094828"/>
    </source>
</evidence>